<evidence type="ECO:0000259" key="1">
    <source>
        <dbReference type="Pfam" id="PF00578"/>
    </source>
</evidence>
<evidence type="ECO:0000313" key="2">
    <source>
        <dbReference type="EMBL" id="BBO92627.1"/>
    </source>
</evidence>
<dbReference type="Gene3D" id="3.40.30.10">
    <property type="entry name" value="Glutaredoxin"/>
    <property type="match status" value="1"/>
</dbReference>
<dbReference type="SUPFAM" id="SSF52833">
    <property type="entry name" value="Thioredoxin-like"/>
    <property type="match status" value="1"/>
</dbReference>
<accession>A0A5K8AIX8</accession>
<feature type="domain" description="Alkyl hydroperoxide reductase subunit C/ Thiol specific antioxidant" evidence="1">
    <location>
        <begin position="1"/>
        <end position="81"/>
    </location>
</feature>
<keyword evidence="3" id="KW-1185">Reference proteome</keyword>
<name>A0A5K8AIX8_9BACT</name>
<dbReference type="Pfam" id="PF00578">
    <property type="entry name" value="AhpC-TSA"/>
    <property type="match status" value="1"/>
</dbReference>
<protein>
    <recommendedName>
        <fullName evidence="1">Alkyl hydroperoxide reductase subunit C/ Thiol specific antioxidant domain-containing protein</fullName>
    </recommendedName>
</protein>
<gene>
    <name evidence="2" type="ORF">DSCOOX_58070</name>
</gene>
<dbReference type="AlphaFoldDB" id="A0A5K8AIX8"/>
<dbReference type="GO" id="GO:0016491">
    <property type="term" value="F:oxidoreductase activity"/>
    <property type="evidence" value="ECO:0007669"/>
    <property type="project" value="InterPro"/>
</dbReference>
<dbReference type="InterPro" id="IPR036249">
    <property type="entry name" value="Thioredoxin-like_sf"/>
</dbReference>
<organism evidence="2 3">
    <name type="scientific">Desulfosarcina ovata subsp. ovata</name>
    <dbReference type="NCBI Taxonomy" id="2752305"/>
    <lineage>
        <taxon>Bacteria</taxon>
        <taxon>Pseudomonadati</taxon>
        <taxon>Thermodesulfobacteriota</taxon>
        <taxon>Desulfobacteria</taxon>
        <taxon>Desulfobacterales</taxon>
        <taxon>Desulfosarcinaceae</taxon>
        <taxon>Desulfosarcina</taxon>
    </lineage>
</organism>
<dbReference type="InterPro" id="IPR000866">
    <property type="entry name" value="AhpC/TSA"/>
</dbReference>
<dbReference type="Proteomes" id="UP000422108">
    <property type="component" value="Chromosome"/>
</dbReference>
<reference evidence="2 3" key="1">
    <citation type="submission" date="2019-11" db="EMBL/GenBank/DDBJ databases">
        <title>Comparative genomics of hydrocarbon-degrading Desulfosarcina strains.</title>
        <authorList>
            <person name="Watanabe M."/>
            <person name="Kojima H."/>
            <person name="Fukui M."/>
        </authorList>
    </citation>
    <scope>NUCLEOTIDE SEQUENCE [LARGE SCALE GENOMIC DNA]</scope>
    <source>
        <strain evidence="3">oXyS1</strain>
    </source>
</reference>
<dbReference type="EMBL" id="AP021879">
    <property type="protein sequence ID" value="BBO92627.1"/>
    <property type="molecule type" value="Genomic_DNA"/>
</dbReference>
<dbReference type="GO" id="GO:0016209">
    <property type="term" value="F:antioxidant activity"/>
    <property type="evidence" value="ECO:0007669"/>
    <property type="project" value="InterPro"/>
</dbReference>
<sequence>MAQLRDEYDKFEAHNAAIIVIGPEKPEAFEAYWRNHRLPFVGLPDPTHTVLKRYGQEVRLFKLGRMPAQVIVDPKGRVRYVHYGHAMTDIPSNAEILGLLDQIEEE</sequence>
<evidence type="ECO:0000313" key="3">
    <source>
        <dbReference type="Proteomes" id="UP000422108"/>
    </source>
</evidence>
<proteinExistence type="predicted"/>